<evidence type="ECO:0000256" key="19">
    <source>
        <dbReference type="ARBA" id="ARBA00031502"/>
    </source>
</evidence>
<accession>A0A1D2MP35</accession>
<evidence type="ECO:0000313" key="20">
    <source>
        <dbReference type="EMBL" id="ODM94698.1"/>
    </source>
</evidence>
<evidence type="ECO:0000256" key="16">
    <source>
        <dbReference type="ARBA" id="ARBA00023209"/>
    </source>
</evidence>
<comment type="pathway">
    <text evidence="4">Lipid metabolism.</text>
</comment>
<protein>
    <recommendedName>
        <fullName evidence="7">Phosphatidate cytidylyltransferase, mitochondrial</fullName>
        <ecNumber evidence="6">2.7.7.41</ecNumber>
    </recommendedName>
    <alternativeName>
        <fullName evidence="18">CDP-diacylglycerol synthase</fullName>
    </alternativeName>
    <alternativeName>
        <fullName evidence="19">Mitochondrial translocator assembly and maintenance protein 41 homolog</fullName>
    </alternativeName>
</protein>
<dbReference type="PANTHER" id="PTHR13619">
    <property type="entry name" value="PHOSPHATIDATE CYTIDYLYLTRANSFERASE, MITOCHONDRIAL"/>
    <property type="match status" value="1"/>
</dbReference>
<dbReference type="UniPathway" id="UPA00557">
    <property type="reaction ID" value="UER00614"/>
</dbReference>
<comment type="similarity">
    <text evidence="5">Belongs to the TAM41 family.</text>
</comment>
<evidence type="ECO:0000256" key="9">
    <source>
        <dbReference type="ARBA" id="ARBA00022679"/>
    </source>
</evidence>
<comment type="caution">
    <text evidence="20">The sequence shown here is derived from an EMBL/GenBank/DDBJ whole genome shotgun (WGS) entry which is preliminary data.</text>
</comment>
<evidence type="ECO:0000256" key="17">
    <source>
        <dbReference type="ARBA" id="ARBA00023264"/>
    </source>
</evidence>
<comment type="subcellular location">
    <subcellularLocation>
        <location evidence="2">Mitochondrion inner membrane</location>
        <topology evidence="2">Peripheral membrane protein</topology>
        <orientation evidence="2">Matrix side</orientation>
    </subcellularLocation>
</comment>
<dbReference type="OMA" id="FLYWKES"/>
<keyword evidence="12" id="KW-0460">Magnesium</keyword>
<dbReference type="Pfam" id="PF09139">
    <property type="entry name" value="Tam41_Mmp37"/>
    <property type="match status" value="1"/>
</dbReference>
<evidence type="ECO:0000256" key="12">
    <source>
        <dbReference type="ARBA" id="ARBA00022842"/>
    </source>
</evidence>
<dbReference type="STRING" id="48709.A0A1D2MP35"/>
<evidence type="ECO:0000256" key="5">
    <source>
        <dbReference type="ARBA" id="ARBA00005458"/>
    </source>
</evidence>
<comment type="pathway">
    <text evidence="3">Phospholipid metabolism; CDP-diacylglycerol biosynthesis; CDP-diacylglycerol from sn-glycerol 3-phosphate: step 3/3.</text>
</comment>
<dbReference type="GO" id="GO:0004605">
    <property type="term" value="F:phosphatidate cytidylyltransferase activity"/>
    <property type="evidence" value="ECO:0007669"/>
    <property type="project" value="UniProtKB-EC"/>
</dbReference>
<reference evidence="20 21" key="1">
    <citation type="journal article" date="2016" name="Genome Biol. Evol.">
        <title>Gene Family Evolution Reflects Adaptation to Soil Environmental Stressors in the Genome of the Collembolan Orchesella cincta.</title>
        <authorList>
            <person name="Faddeeva-Vakhrusheva A."/>
            <person name="Derks M.F."/>
            <person name="Anvar S.Y."/>
            <person name="Agamennone V."/>
            <person name="Suring W."/>
            <person name="Smit S."/>
            <person name="van Straalen N.M."/>
            <person name="Roelofs D."/>
        </authorList>
    </citation>
    <scope>NUCLEOTIDE SEQUENCE [LARGE SCALE GENOMIC DNA]</scope>
    <source>
        <tissue evidence="20">Mixed pool</tissue>
    </source>
</reference>
<dbReference type="GO" id="GO:0016024">
    <property type="term" value="P:CDP-diacylglycerol biosynthetic process"/>
    <property type="evidence" value="ECO:0007669"/>
    <property type="project" value="UniProtKB-UniPathway"/>
</dbReference>
<organism evidence="20 21">
    <name type="scientific">Orchesella cincta</name>
    <name type="common">Springtail</name>
    <name type="synonym">Podura cincta</name>
    <dbReference type="NCBI Taxonomy" id="48709"/>
    <lineage>
        <taxon>Eukaryota</taxon>
        <taxon>Metazoa</taxon>
        <taxon>Ecdysozoa</taxon>
        <taxon>Arthropoda</taxon>
        <taxon>Hexapoda</taxon>
        <taxon>Collembola</taxon>
        <taxon>Entomobryomorpha</taxon>
        <taxon>Entomobryoidea</taxon>
        <taxon>Orchesellidae</taxon>
        <taxon>Orchesellinae</taxon>
        <taxon>Orchesella</taxon>
    </lineage>
</organism>
<evidence type="ECO:0000256" key="3">
    <source>
        <dbReference type="ARBA" id="ARBA00005119"/>
    </source>
</evidence>
<keyword evidence="11" id="KW-0999">Mitochondrion inner membrane</keyword>
<comment type="cofactor">
    <cofactor evidence="1">
        <name>Mg(2+)</name>
        <dbReference type="ChEBI" id="CHEBI:18420"/>
    </cofactor>
</comment>
<keyword evidence="21" id="KW-1185">Reference proteome</keyword>
<dbReference type="GO" id="GO:0005743">
    <property type="term" value="C:mitochondrial inner membrane"/>
    <property type="evidence" value="ECO:0007669"/>
    <property type="project" value="UniProtKB-SubCell"/>
</dbReference>
<evidence type="ECO:0000256" key="14">
    <source>
        <dbReference type="ARBA" id="ARBA00023128"/>
    </source>
</evidence>
<evidence type="ECO:0000256" key="10">
    <source>
        <dbReference type="ARBA" id="ARBA00022695"/>
    </source>
</evidence>
<evidence type="ECO:0000256" key="1">
    <source>
        <dbReference type="ARBA" id="ARBA00001946"/>
    </source>
</evidence>
<evidence type="ECO:0000256" key="18">
    <source>
        <dbReference type="ARBA" id="ARBA00029893"/>
    </source>
</evidence>
<dbReference type="AlphaFoldDB" id="A0A1D2MP35"/>
<dbReference type="EC" id="2.7.7.41" evidence="6"/>
<keyword evidence="14" id="KW-0496">Mitochondrion</keyword>
<sequence length="144" mass="16205">MGSGVYFNPYCKVGDLGVKVKYGVISTSALEEDLRAWKHLYVAGRLHKPVLSLKRPSLALEDAIRKNHQTALRAVLLQEGIQMTKTKLYEGICELSYLGDTRMLFAEHPRKIANIVAPLINEFDKIYLPLLNATGLPILLRKGW</sequence>
<evidence type="ECO:0000256" key="8">
    <source>
        <dbReference type="ARBA" id="ARBA00022516"/>
    </source>
</evidence>
<keyword evidence="9 20" id="KW-0808">Transferase</keyword>
<dbReference type="OrthoDB" id="341477at2759"/>
<name>A0A1D2MP35_ORCCI</name>
<keyword evidence="10 20" id="KW-0548">Nucleotidyltransferase</keyword>
<gene>
    <name evidence="20" type="ORF">Ocin01_11978</name>
</gene>
<evidence type="ECO:0000313" key="21">
    <source>
        <dbReference type="Proteomes" id="UP000094527"/>
    </source>
</evidence>
<dbReference type="PANTHER" id="PTHR13619:SF0">
    <property type="entry name" value="PHOSPHATIDATE CYTIDYLYLTRANSFERASE, MITOCHONDRIAL"/>
    <property type="match status" value="1"/>
</dbReference>
<keyword evidence="8" id="KW-0444">Lipid biosynthesis</keyword>
<evidence type="ECO:0000256" key="13">
    <source>
        <dbReference type="ARBA" id="ARBA00023098"/>
    </source>
</evidence>
<keyword evidence="15" id="KW-0472">Membrane</keyword>
<dbReference type="EMBL" id="LJIJ01000765">
    <property type="protein sequence ID" value="ODM94698.1"/>
    <property type="molecule type" value="Genomic_DNA"/>
</dbReference>
<dbReference type="InterPro" id="IPR015222">
    <property type="entry name" value="Tam41"/>
</dbReference>
<proteinExistence type="inferred from homology"/>
<keyword evidence="13" id="KW-0443">Lipid metabolism</keyword>
<dbReference type="Proteomes" id="UP000094527">
    <property type="component" value="Unassembled WGS sequence"/>
</dbReference>
<evidence type="ECO:0000256" key="2">
    <source>
        <dbReference type="ARBA" id="ARBA00004443"/>
    </source>
</evidence>
<evidence type="ECO:0000256" key="11">
    <source>
        <dbReference type="ARBA" id="ARBA00022792"/>
    </source>
</evidence>
<evidence type="ECO:0000256" key="4">
    <source>
        <dbReference type="ARBA" id="ARBA00005189"/>
    </source>
</evidence>
<keyword evidence="16" id="KW-0594">Phospholipid biosynthesis</keyword>
<keyword evidence="17" id="KW-1208">Phospholipid metabolism</keyword>
<dbReference type="GO" id="GO:0032049">
    <property type="term" value="P:cardiolipin biosynthetic process"/>
    <property type="evidence" value="ECO:0007669"/>
    <property type="project" value="InterPro"/>
</dbReference>
<evidence type="ECO:0000256" key="7">
    <source>
        <dbReference type="ARBA" id="ARBA00018337"/>
    </source>
</evidence>
<evidence type="ECO:0000256" key="6">
    <source>
        <dbReference type="ARBA" id="ARBA00012487"/>
    </source>
</evidence>
<evidence type="ECO:0000256" key="15">
    <source>
        <dbReference type="ARBA" id="ARBA00023136"/>
    </source>
</evidence>